<sequence>MEKLGLARHRYTVGIVSWFYVISNAIALQYSLSNQGGTASTIYISFIAIGLLGIYSLHKEHGTLMKVFGGITIVLVIFYAALVAFVDSSKNVNIDEMSLKEALEYGFIKEHATALISYFSVCMIVSIYTAIASFELSRVYRRETLPPYQLEQLC</sequence>
<reference evidence="2" key="1">
    <citation type="submission" date="2022-07" db="EMBL/GenBank/DDBJ databases">
        <authorList>
            <person name="Trinca V."/>
            <person name="Uliana J.V.C."/>
            <person name="Torres T.T."/>
            <person name="Ward R.J."/>
            <person name="Monesi N."/>
        </authorList>
    </citation>
    <scope>NUCLEOTIDE SEQUENCE</scope>
    <source>
        <strain evidence="2">HSMRA1968</strain>
        <tissue evidence="2">Whole embryos</tissue>
    </source>
</reference>
<feature type="transmembrane region" description="Helical" evidence="1">
    <location>
        <begin position="12"/>
        <end position="32"/>
    </location>
</feature>
<feature type="transmembrane region" description="Helical" evidence="1">
    <location>
        <begin position="67"/>
        <end position="86"/>
    </location>
</feature>
<feature type="transmembrane region" description="Helical" evidence="1">
    <location>
        <begin position="115"/>
        <end position="134"/>
    </location>
</feature>
<dbReference type="Proteomes" id="UP001151699">
    <property type="component" value="Chromosome B"/>
</dbReference>
<name>A0A9Q0N4U9_9DIPT</name>
<evidence type="ECO:0000313" key="2">
    <source>
        <dbReference type="EMBL" id="KAJ6643598.1"/>
    </source>
</evidence>
<comment type="caution">
    <text evidence="2">The sequence shown here is derived from an EMBL/GenBank/DDBJ whole genome shotgun (WGS) entry which is preliminary data.</text>
</comment>
<accession>A0A9Q0N4U9</accession>
<evidence type="ECO:0000313" key="3">
    <source>
        <dbReference type="Proteomes" id="UP001151699"/>
    </source>
</evidence>
<feature type="transmembrane region" description="Helical" evidence="1">
    <location>
        <begin position="38"/>
        <end position="55"/>
    </location>
</feature>
<organism evidence="2 3">
    <name type="scientific">Pseudolycoriella hygida</name>
    <dbReference type="NCBI Taxonomy" id="35572"/>
    <lineage>
        <taxon>Eukaryota</taxon>
        <taxon>Metazoa</taxon>
        <taxon>Ecdysozoa</taxon>
        <taxon>Arthropoda</taxon>
        <taxon>Hexapoda</taxon>
        <taxon>Insecta</taxon>
        <taxon>Pterygota</taxon>
        <taxon>Neoptera</taxon>
        <taxon>Endopterygota</taxon>
        <taxon>Diptera</taxon>
        <taxon>Nematocera</taxon>
        <taxon>Sciaroidea</taxon>
        <taxon>Sciaridae</taxon>
        <taxon>Pseudolycoriella</taxon>
    </lineage>
</organism>
<dbReference type="AlphaFoldDB" id="A0A9Q0N4U9"/>
<protein>
    <submittedName>
        <fullName evidence="2">Uncharacterized protein</fullName>
    </submittedName>
</protein>
<keyword evidence="1" id="KW-0472">Membrane</keyword>
<evidence type="ECO:0000256" key="1">
    <source>
        <dbReference type="SAM" id="Phobius"/>
    </source>
</evidence>
<gene>
    <name evidence="2" type="ORF">Bhyg_08561</name>
</gene>
<keyword evidence="3" id="KW-1185">Reference proteome</keyword>
<dbReference type="EMBL" id="WJQU01000002">
    <property type="protein sequence ID" value="KAJ6643598.1"/>
    <property type="molecule type" value="Genomic_DNA"/>
</dbReference>
<dbReference type="OrthoDB" id="7800027at2759"/>
<keyword evidence="1" id="KW-1133">Transmembrane helix</keyword>
<proteinExistence type="predicted"/>
<keyword evidence="1" id="KW-0812">Transmembrane</keyword>